<dbReference type="GO" id="GO:0004197">
    <property type="term" value="F:cysteine-type endopeptidase activity"/>
    <property type="evidence" value="ECO:0007669"/>
    <property type="project" value="InterPro"/>
</dbReference>
<evidence type="ECO:0000259" key="1">
    <source>
        <dbReference type="Pfam" id="PF00656"/>
    </source>
</evidence>
<organism evidence="2 3">
    <name type="scientific">Campylobacter californiensis</name>
    <dbReference type="NCBI Taxonomy" id="1032243"/>
    <lineage>
        <taxon>Bacteria</taxon>
        <taxon>Pseudomonadati</taxon>
        <taxon>Campylobacterota</taxon>
        <taxon>Epsilonproteobacteria</taxon>
        <taxon>Campylobacterales</taxon>
        <taxon>Campylobacteraceae</taxon>
        <taxon>Campylobacter</taxon>
    </lineage>
</organism>
<evidence type="ECO:0000313" key="2">
    <source>
        <dbReference type="EMBL" id="MBE3608109.1"/>
    </source>
</evidence>
<dbReference type="PANTHER" id="PTHR22576">
    <property type="entry name" value="MUCOSA ASSOCIATED LYMPHOID TISSUE LYMPHOMA TRANSLOCATION PROTEIN 1/PARACASPASE"/>
    <property type="match status" value="1"/>
</dbReference>
<dbReference type="AlphaFoldDB" id="A0AAW3ZUA3"/>
<dbReference type="InterPro" id="IPR029030">
    <property type="entry name" value="Caspase-like_dom_sf"/>
</dbReference>
<comment type="caution">
    <text evidence="2">The sequence shown here is derived from an EMBL/GenBank/DDBJ whole genome shotgun (WGS) entry which is preliminary data.</text>
</comment>
<evidence type="ECO:0000313" key="3">
    <source>
        <dbReference type="Proteomes" id="UP000650616"/>
    </source>
</evidence>
<dbReference type="Pfam" id="PF00656">
    <property type="entry name" value="Peptidase_C14"/>
    <property type="match status" value="1"/>
</dbReference>
<feature type="domain" description="Peptidase C14 caspase" evidence="1">
    <location>
        <begin position="5"/>
        <end position="206"/>
    </location>
</feature>
<proteinExistence type="predicted"/>
<dbReference type="EMBL" id="LIWG01000005">
    <property type="protein sequence ID" value="MBE3608109.1"/>
    <property type="molecule type" value="Genomic_DNA"/>
</dbReference>
<dbReference type="InterPro" id="IPR052039">
    <property type="entry name" value="Caspase-related_regulators"/>
</dbReference>
<dbReference type="SUPFAM" id="SSF52129">
    <property type="entry name" value="Caspase-like"/>
    <property type="match status" value="1"/>
</dbReference>
<protein>
    <submittedName>
        <fullName evidence="2">Caspase family protein</fullName>
    </submittedName>
</protein>
<dbReference type="PANTHER" id="PTHR22576:SF37">
    <property type="entry name" value="MUCOSA-ASSOCIATED LYMPHOID TISSUE LYMPHOMA TRANSLOCATION PROTEIN 1"/>
    <property type="match status" value="1"/>
</dbReference>
<dbReference type="GO" id="GO:0006508">
    <property type="term" value="P:proteolysis"/>
    <property type="evidence" value="ECO:0007669"/>
    <property type="project" value="InterPro"/>
</dbReference>
<dbReference type="InterPro" id="IPR011600">
    <property type="entry name" value="Pept_C14_caspase"/>
</dbReference>
<dbReference type="Gene3D" id="3.40.50.1460">
    <property type="match status" value="1"/>
</dbReference>
<dbReference type="Proteomes" id="UP000650616">
    <property type="component" value="Unassembled WGS sequence"/>
</dbReference>
<sequence>MVNNKALVVGINDYPTCPLAGCVNDAEEIGKILSENGDGSPNFEVKYALDIKTKAELYNHVNALFNEGEADIALFYFSGHGTDLVDGKLVTPDFTGMDAGIPMSEILSMANKSKSKNKIIILDCCFSGRFGENSISNSTESVLANGVTIITASNRDEYSMEVSGDDGIPGHGVFTELLIQGLKGGAADVGGNITPASLYSFVDQSLGLWEQRPLFKTNISRFLPIRTIEPKVSKKTLRKLSTYFENADSEFKLDPSFEFTNSPNETHEIKQPYAQEDNVKIFKDLQLFESIGLIEPVGEDHMYFAAMNSKTCKLTPLGLHYWKLSRDKRF</sequence>
<name>A0AAW3ZUA3_9BACT</name>
<accession>A0AAW3ZUA3</accession>
<gene>
    <name evidence="2" type="ORF">CCAL9337_05115</name>
</gene>
<keyword evidence="3" id="KW-1185">Reference proteome</keyword>
<reference evidence="2 3" key="1">
    <citation type="submission" date="2015-08" db="EMBL/GenBank/DDBJ databases">
        <title>Comparative genomics of the Campylobacter concisus group.</title>
        <authorList>
            <person name="Yee E."/>
            <person name="Chapman M.H."/>
            <person name="Huynh S."/>
            <person name="Bono J.L."/>
            <person name="On S.L."/>
            <person name="St Leger J."/>
            <person name="Foster G."/>
            <person name="Parker C.T."/>
            <person name="Miller W.G."/>
        </authorList>
    </citation>
    <scope>NUCLEOTIDE SEQUENCE [LARGE SCALE GENOMIC DNA]</scope>
    <source>
        <strain evidence="2 3">RM9337</strain>
    </source>
</reference>